<dbReference type="InterPro" id="IPR012337">
    <property type="entry name" value="RNaseH-like_sf"/>
</dbReference>
<keyword evidence="3" id="KW-1185">Reference proteome</keyword>
<organism evidence="2 3">
    <name type="scientific">Mucuna pruriens</name>
    <name type="common">Velvet bean</name>
    <name type="synonym">Dolichos pruriens</name>
    <dbReference type="NCBI Taxonomy" id="157652"/>
    <lineage>
        <taxon>Eukaryota</taxon>
        <taxon>Viridiplantae</taxon>
        <taxon>Streptophyta</taxon>
        <taxon>Embryophyta</taxon>
        <taxon>Tracheophyta</taxon>
        <taxon>Spermatophyta</taxon>
        <taxon>Magnoliopsida</taxon>
        <taxon>eudicotyledons</taxon>
        <taxon>Gunneridae</taxon>
        <taxon>Pentapetalae</taxon>
        <taxon>rosids</taxon>
        <taxon>fabids</taxon>
        <taxon>Fabales</taxon>
        <taxon>Fabaceae</taxon>
        <taxon>Papilionoideae</taxon>
        <taxon>50 kb inversion clade</taxon>
        <taxon>NPAAA clade</taxon>
        <taxon>indigoferoid/millettioid clade</taxon>
        <taxon>Phaseoleae</taxon>
        <taxon>Mucuna</taxon>
    </lineage>
</organism>
<dbReference type="OrthoDB" id="2016337at2759"/>
<comment type="caution">
    <text evidence="2">The sequence shown here is derived from an EMBL/GenBank/DDBJ whole genome shotgun (WGS) entry which is preliminary data.</text>
</comment>
<protein>
    <recommendedName>
        <fullName evidence="4">Integrase catalytic domain-containing protein</fullName>
    </recommendedName>
</protein>
<proteinExistence type="predicted"/>
<evidence type="ECO:0000313" key="3">
    <source>
        <dbReference type="Proteomes" id="UP000257109"/>
    </source>
</evidence>
<dbReference type="AlphaFoldDB" id="A0A371HMZ7"/>
<evidence type="ECO:0000256" key="1">
    <source>
        <dbReference type="SAM" id="MobiDB-lite"/>
    </source>
</evidence>
<sequence>MEYVKGCDRCQRFEEVTTRPQRSSTPSLHLGPFTNGGFGLPAEIVSNNKIQFASRLTMGFCTQLKIKQQFTSVEHPQSNGQAKTANKRRLEEANKGRWVEELPQVLWSYHTTPYSSTNETPFCLTFSIETVILVEIGEPPPRTTLFQSVENKDKLRVNLDLLQEACEVAQIKEYNAFATKQTEDQRPKRTVIRSPSRREDKDLKGWSSDPSRREDKDLRGRSSNPLQARRQRHERTVIRSLPGTKTKDLRGRS</sequence>
<dbReference type="Proteomes" id="UP000257109">
    <property type="component" value="Unassembled WGS sequence"/>
</dbReference>
<feature type="non-terminal residue" evidence="2">
    <location>
        <position position="1"/>
    </location>
</feature>
<dbReference type="GO" id="GO:0003676">
    <property type="term" value="F:nucleic acid binding"/>
    <property type="evidence" value="ECO:0007669"/>
    <property type="project" value="InterPro"/>
</dbReference>
<dbReference type="PANTHER" id="PTHR48475">
    <property type="entry name" value="RIBONUCLEASE H"/>
    <property type="match status" value="1"/>
</dbReference>
<dbReference type="InterPro" id="IPR036397">
    <property type="entry name" value="RNaseH_sf"/>
</dbReference>
<evidence type="ECO:0000313" key="2">
    <source>
        <dbReference type="EMBL" id="RDY04181.1"/>
    </source>
</evidence>
<feature type="region of interest" description="Disordered" evidence="1">
    <location>
        <begin position="181"/>
        <end position="253"/>
    </location>
</feature>
<feature type="compositionally biased region" description="Basic and acidic residues" evidence="1">
    <location>
        <begin position="196"/>
        <end position="220"/>
    </location>
</feature>
<reference evidence="2" key="1">
    <citation type="submission" date="2018-05" db="EMBL/GenBank/DDBJ databases">
        <title>Draft genome of Mucuna pruriens seed.</title>
        <authorList>
            <person name="Nnadi N.E."/>
            <person name="Vos R."/>
            <person name="Hasami M.H."/>
            <person name="Devisetty U.K."/>
            <person name="Aguiy J.C."/>
        </authorList>
    </citation>
    <scope>NUCLEOTIDE SEQUENCE [LARGE SCALE GENOMIC DNA]</scope>
    <source>
        <strain evidence="2">JCA_2017</strain>
    </source>
</reference>
<accession>A0A371HMZ7</accession>
<dbReference type="Gene3D" id="3.30.420.10">
    <property type="entry name" value="Ribonuclease H-like superfamily/Ribonuclease H"/>
    <property type="match status" value="1"/>
</dbReference>
<evidence type="ECO:0008006" key="4">
    <source>
        <dbReference type="Google" id="ProtNLM"/>
    </source>
</evidence>
<name>A0A371HMZ7_MUCPR</name>
<dbReference type="EMBL" id="QJKJ01002132">
    <property type="protein sequence ID" value="RDY04181.1"/>
    <property type="molecule type" value="Genomic_DNA"/>
</dbReference>
<gene>
    <name evidence="2" type="ORF">CR513_12136</name>
</gene>
<dbReference type="SUPFAM" id="SSF53098">
    <property type="entry name" value="Ribonuclease H-like"/>
    <property type="match status" value="1"/>
</dbReference>
<dbReference type="PANTHER" id="PTHR48475:SF2">
    <property type="entry name" value="RIBONUCLEASE H"/>
    <property type="match status" value="1"/>
</dbReference>